<dbReference type="PANTHER" id="PTHR34502:SF5">
    <property type="entry name" value="DUF6594 DOMAIN-CONTAINING PROTEIN"/>
    <property type="match status" value="1"/>
</dbReference>
<dbReference type="Pfam" id="PF20237">
    <property type="entry name" value="DUF6594"/>
    <property type="match status" value="1"/>
</dbReference>
<keyword evidence="1" id="KW-1133">Transmembrane helix</keyword>
<keyword evidence="4" id="KW-1185">Reference proteome</keyword>
<organism evidence="3 4">
    <name type="scientific">Lasiodiplodia theobromae</name>
    <dbReference type="NCBI Taxonomy" id="45133"/>
    <lineage>
        <taxon>Eukaryota</taxon>
        <taxon>Fungi</taxon>
        <taxon>Dikarya</taxon>
        <taxon>Ascomycota</taxon>
        <taxon>Pezizomycotina</taxon>
        <taxon>Dothideomycetes</taxon>
        <taxon>Dothideomycetes incertae sedis</taxon>
        <taxon>Botryosphaeriales</taxon>
        <taxon>Botryosphaeriaceae</taxon>
        <taxon>Lasiodiplodia</taxon>
    </lineage>
</organism>
<evidence type="ECO:0000256" key="1">
    <source>
        <dbReference type="SAM" id="Phobius"/>
    </source>
</evidence>
<name>A0A5N5D7J0_9PEZI</name>
<feature type="domain" description="DUF6594" evidence="2">
    <location>
        <begin position="2"/>
        <end position="262"/>
    </location>
</feature>
<reference evidence="3 4" key="1">
    <citation type="journal article" date="2019" name="Sci. Rep.">
        <title>A multi-omics analysis of the grapevine pathogen Lasiodiplodia theobromae reveals that temperature affects the expression of virulence- and pathogenicity-related genes.</title>
        <authorList>
            <person name="Felix C."/>
            <person name="Meneses R."/>
            <person name="Goncalves M.F.M."/>
            <person name="Tilleman L."/>
            <person name="Duarte A.S."/>
            <person name="Jorrin-Novo J.V."/>
            <person name="Van de Peer Y."/>
            <person name="Deforce D."/>
            <person name="Van Nieuwerburgh F."/>
            <person name="Esteves A.C."/>
            <person name="Alves A."/>
        </authorList>
    </citation>
    <scope>NUCLEOTIDE SEQUENCE [LARGE SCALE GENOMIC DNA]</scope>
    <source>
        <strain evidence="3 4">LA-SOL3</strain>
    </source>
</reference>
<sequence>MGDIPETAIFRRFGFLNAQNLLYMQAELVNLEDRLRRVQARDARASGSREWYAKNWFFLGHPEDQEDGDDEQWELVKEIRERLKEYNETIIQQLKITSVDPPGSSDLHYIQRYLVSEDMDNGVLTGKDSELWGSLENPKEHARDLLALLGRHNGDLFSSWVAESVADKLTKLQQNGRLSATPRLGDITDQKLLRWTFMITSVIASALPILSIAVLYCVRSIKLRLVLIGVFNVVLSCVLAGFTSAKRAEVFGVCAAFSAVCVVFVQVGADDPRY</sequence>
<dbReference type="OrthoDB" id="5342093at2759"/>
<keyword evidence="1" id="KW-0472">Membrane</keyword>
<gene>
    <name evidence="3" type="ORF">DBV05_g8034</name>
</gene>
<dbReference type="InterPro" id="IPR046529">
    <property type="entry name" value="DUF6594"/>
</dbReference>
<keyword evidence="1" id="KW-0812">Transmembrane</keyword>
<protein>
    <recommendedName>
        <fullName evidence="2">DUF6594 domain-containing protein</fullName>
    </recommendedName>
</protein>
<feature type="transmembrane region" description="Helical" evidence="1">
    <location>
        <begin position="192"/>
        <end position="218"/>
    </location>
</feature>
<proteinExistence type="predicted"/>
<feature type="transmembrane region" description="Helical" evidence="1">
    <location>
        <begin position="225"/>
        <end position="244"/>
    </location>
</feature>
<evidence type="ECO:0000313" key="4">
    <source>
        <dbReference type="Proteomes" id="UP000325902"/>
    </source>
</evidence>
<evidence type="ECO:0000259" key="2">
    <source>
        <dbReference type="Pfam" id="PF20237"/>
    </source>
</evidence>
<dbReference type="PANTHER" id="PTHR34502">
    <property type="entry name" value="DUF6594 DOMAIN-CONTAINING PROTEIN-RELATED"/>
    <property type="match status" value="1"/>
</dbReference>
<accession>A0A5N5D7J0</accession>
<dbReference type="EMBL" id="VCHE01000061">
    <property type="protein sequence ID" value="KAB2573310.1"/>
    <property type="molecule type" value="Genomic_DNA"/>
</dbReference>
<dbReference type="Proteomes" id="UP000325902">
    <property type="component" value="Unassembled WGS sequence"/>
</dbReference>
<comment type="caution">
    <text evidence="3">The sequence shown here is derived from an EMBL/GenBank/DDBJ whole genome shotgun (WGS) entry which is preliminary data.</text>
</comment>
<dbReference type="AlphaFoldDB" id="A0A5N5D7J0"/>
<evidence type="ECO:0000313" key="3">
    <source>
        <dbReference type="EMBL" id="KAB2573310.1"/>
    </source>
</evidence>
<feature type="transmembrane region" description="Helical" evidence="1">
    <location>
        <begin position="250"/>
        <end position="269"/>
    </location>
</feature>